<keyword evidence="2" id="KW-0560">Oxidoreductase</keyword>
<comment type="similarity">
    <text evidence="1 3">Belongs to the short-chain dehydrogenases/reductases (SDR) family.</text>
</comment>
<dbReference type="PANTHER" id="PTHR44196">
    <property type="entry name" value="DEHYDROGENASE/REDUCTASE SDR FAMILY MEMBER 7B"/>
    <property type="match status" value="1"/>
</dbReference>
<dbReference type="AlphaFoldDB" id="A0AAN1XZ51"/>
<name>A0AAN1XZ51_UNVUL</name>
<dbReference type="PRINTS" id="PR00081">
    <property type="entry name" value="GDHRDH"/>
</dbReference>
<gene>
    <name evidence="4" type="ORF">WPS_33480</name>
</gene>
<dbReference type="RefSeq" id="WP_317995623.1">
    <property type="nucleotide sequence ID" value="NZ_AP025523.1"/>
</dbReference>
<dbReference type="EMBL" id="AP025523">
    <property type="protein sequence ID" value="BDE08072.1"/>
    <property type="molecule type" value="Genomic_DNA"/>
</dbReference>
<dbReference type="GO" id="GO:0016491">
    <property type="term" value="F:oxidoreductase activity"/>
    <property type="evidence" value="ECO:0007669"/>
    <property type="project" value="UniProtKB-KW"/>
</dbReference>
<evidence type="ECO:0000313" key="5">
    <source>
        <dbReference type="Proteomes" id="UP001317532"/>
    </source>
</evidence>
<protein>
    <submittedName>
        <fullName evidence="4">Dehydrogenase</fullName>
    </submittedName>
</protein>
<evidence type="ECO:0000313" key="4">
    <source>
        <dbReference type="EMBL" id="BDE08072.1"/>
    </source>
</evidence>
<dbReference type="PANTHER" id="PTHR44196:SF2">
    <property type="entry name" value="SHORT-CHAIN DEHYDROGENASE-RELATED"/>
    <property type="match status" value="1"/>
</dbReference>
<dbReference type="PIRSF" id="PIRSF000126">
    <property type="entry name" value="11-beta-HSD1"/>
    <property type="match status" value="1"/>
</dbReference>
<evidence type="ECO:0000256" key="1">
    <source>
        <dbReference type="ARBA" id="ARBA00006484"/>
    </source>
</evidence>
<dbReference type="PROSITE" id="PS00061">
    <property type="entry name" value="ADH_SHORT"/>
    <property type="match status" value="1"/>
</dbReference>
<evidence type="ECO:0000256" key="2">
    <source>
        <dbReference type="ARBA" id="ARBA00023002"/>
    </source>
</evidence>
<dbReference type="Proteomes" id="UP001317532">
    <property type="component" value="Chromosome"/>
</dbReference>
<proteinExistence type="inferred from homology"/>
<dbReference type="GO" id="GO:0016020">
    <property type="term" value="C:membrane"/>
    <property type="evidence" value="ECO:0007669"/>
    <property type="project" value="TreeGrafter"/>
</dbReference>
<dbReference type="KEGG" id="vab:WPS_33480"/>
<dbReference type="InterPro" id="IPR020904">
    <property type="entry name" value="Sc_DH/Rdtase_CS"/>
</dbReference>
<reference evidence="4 5" key="1">
    <citation type="journal article" date="2022" name="ISME Commun">
        <title>Vulcanimicrobium alpinus gen. nov. sp. nov., the first cultivated representative of the candidate phylum 'Eremiobacterota', is a metabolically versatile aerobic anoxygenic phototroph.</title>
        <authorList>
            <person name="Yabe S."/>
            <person name="Muto K."/>
            <person name="Abe K."/>
            <person name="Yokota A."/>
            <person name="Staudigel H."/>
            <person name="Tebo B.M."/>
        </authorList>
    </citation>
    <scope>NUCLEOTIDE SEQUENCE [LARGE SCALE GENOMIC DNA]</scope>
    <source>
        <strain evidence="4 5">WC8-2</strain>
    </source>
</reference>
<dbReference type="Pfam" id="PF00106">
    <property type="entry name" value="adh_short"/>
    <property type="match status" value="1"/>
</dbReference>
<sequence length="270" mass="28159">MTAAASGARRALVTGASSGIGAAFARALAARGLDLVLVARTVPALEALATELRAAHGVTVDVIPADLADQAAPHAILDELAARGIEIGTLVNNAGFATYGELVTLAPERERDEVMVNVLAPQQLTRALLPAMLARRAGAIVNVASNAAFQPVPYMATYGATKAFLLSFSEALAEEVRGSGVRVLALCPGQTETPFFTGIDDARLGRARSPEQVVRTALRALDRGRVVIVDGIANTLLAQSARISPRWLTRRVAGIMQKPSAPANRPRSAG</sequence>
<dbReference type="SUPFAM" id="SSF51735">
    <property type="entry name" value="NAD(P)-binding Rossmann-fold domains"/>
    <property type="match status" value="1"/>
</dbReference>
<dbReference type="InterPro" id="IPR036291">
    <property type="entry name" value="NAD(P)-bd_dom_sf"/>
</dbReference>
<dbReference type="InterPro" id="IPR002347">
    <property type="entry name" value="SDR_fam"/>
</dbReference>
<dbReference type="Gene3D" id="3.40.50.720">
    <property type="entry name" value="NAD(P)-binding Rossmann-like Domain"/>
    <property type="match status" value="1"/>
</dbReference>
<accession>A0AAN1XZ51</accession>
<keyword evidence="5" id="KW-1185">Reference proteome</keyword>
<dbReference type="PRINTS" id="PR00080">
    <property type="entry name" value="SDRFAMILY"/>
</dbReference>
<organism evidence="4 5">
    <name type="scientific">Vulcanimicrobium alpinum</name>
    <dbReference type="NCBI Taxonomy" id="3016050"/>
    <lineage>
        <taxon>Bacteria</taxon>
        <taxon>Bacillati</taxon>
        <taxon>Vulcanimicrobiota</taxon>
        <taxon>Vulcanimicrobiia</taxon>
        <taxon>Vulcanimicrobiales</taxon>
        <taxon>Vulcanimicrobiaceae</taxon>
        <taxon>Vulcanimicrobium</taxon>
    </lineage>
</organism>
<evidence type="ECO:0000256" key="3">
    <source>
        <dbReference type="RuleBase" id="RU000363"/>
    </source>
</evidence>